<sequence length="100" mass="10863">MRGEGSKIDSGDGRACAGGIESGREASRAWERSVFFRHLSFRTLQRGKAFLDALRHLLPSGISRSSSGSHCHPPPQCSRSMPALSPGVPAARWFRRGTGR</sequence>
<feature type="compositionally biased region" description="Low complexity" evidence="1">
    <location>
        <begin position="62"/>
        <end position="71"/>
    </location>
</feature>
<dbReference type="Proteomes" id="UP000006426">
    <property type="component" value="Chromosome"/>
</dbReference>
<name>A0AAD0M4U0_PSEAV</name>
<feature type="region of interest" description="Disordered" evidence="1">
    <location>
        <begin position="1"/>
        <end position="27"/>
    </location>
</feature>
<reference evidence="2 3" key="1">
    <citation type="journal article" date="2011" name="PLoS Pathog.">
        <title>Dynamic evolution of pathogenicity revealed by sequencing and comparative genomics of 19 Pseudomonas syringae isolates.</title>
        <authorList>
            <person name="Baltrus D.A."/>
            <person name="Nishimura M.T."/>
            <person name="Romanchuk A."/>
            <person name="Chang J.H."/>
            <person name="Mukhtar M.S."/>
            <person name="Cherkis K."/>
            <person name="Roach J."/>
            <person name="Grant S.R."/>
            <person name="Jones C.D."/>
            <person name="Dangl J.L."/>
        </authorList>
    </citation>
    <scope>NUCLEOTIDE SEQUENCE [LARGE SCALE GENOMIC DNA]</scope>
    <source>
        <strain evidence="2 3">M301315</strain>
    </source>
</reference>
<dbReference type="AntiFam" id="ANF00261">
    <property type="entry name" value="Protein of unknown function (DUF1534)"/>
</dbReference>
<proteinExistence type="predicted"/>
<organism evidence="2 3">
    <name type="scientific">Pseudomonas amygdali pv. lachrymans str. M301315</name>
    <dbReference type="NCBI Taxonomy" id="629260"/>
    <lineage>
        <taxon>Bacteria</taxon>
        <taxon>Pseudomonadati</taxon>
        <taxon>Pseudomonadota</taxon>
        <taxon>Gammaproteobacteria</taxon>
        <taxon>Pseudomonadales</taxon>
        <taxon>Pseudomonadaceae</taxon>
        <taxon>Pseudomonas</taxon>
        <taxon>Pseudomonas amygdali</taxon>
    </lineage>
</organism>
<accession>A0AAD0M4U0</accession>
<feature type="region of interest" description="Disordered" evidence="1">
    <location>
        <begin position="62"/>
        <end position="84"/>
    </location>
</feature>
<evidence type="ECO:0000256" key="1">
    <source>
        <dbReference type="SAM" id="MobiDB-lite"/>
    </source>
</evidence>
<gene>
    <name evidence="2" type="ORF">PLA107_025930</name>
</gene>
<protein>
    <submittedName>
        <fullName evidence="2">DUF1534 domain-containing protein</fullName>
    </submittedName>
</protein>
<evidence type="ECO:0000313" key="3">
    <source>
        <dbReference type="Proteomes" id="UP000006426"/>
    </source>
</evidence>
<evidence type="ECO:0000313" key="2">
    <source>
        <dbReference type="EMBL" id="AXH58298.1"/>
    </source>
</evidence>
<feature type="compositionally biased region" description="Basic and acidic residues" evidence="1">
    <location>
        <begin position="1"/>
        <end position="12"/>
    </location>
</feature>
<dbReference type="AlphaFoldDB" id="A0AAD0M4U0"/>
<dbReference type="EMBL" id="CP031225">
    <property type="protein sequence ID" value="AXH58298.1"/>
    <property type="molecule type" value="Genomic_DNA"/>
</dbReference>